<evidence type="ECO:0000313" key="3">
    <source>
        <dbReference type="Proteomes" id="UP001302274"/>
    </source>
</evidence>
<feature type="domain" description="Metallo-beta-lactamase" evidence="1">
    <location>
        <begin position="41"/>
        <end position="242"/>
    </location>
</feature>
<organism evidence="2 3">
    <name type="scientific">Bacteriovorax antarcticus</name>
    <dbReference type="NCBI Taxonomy" id="3088717"/>
    <lineage>
        <taxon>Bacteria</taxon>
        <taxon>Pseudomonadati</taxon>
        <taxon>Bdellovibrionota</taxon>
        <taxon>Bacteriovoracia</taxon>
        <taxon>Bacteriovoracales</taxon>
        <taxon>Bacteriovoracaceae</taxon>
        <taxon>Bacteriovorax</taxon>
    </lineage>
</organism>
<keyword evidence="3" id="KW-1185">Reference proteome</keyword>
<accession>A0ABU5VTF2</accession>
<dbReference type="Gene3D" id="3.60.15.10">
    <property type="entry name" value="Ribonuclease Z/Hydroxyacylglutathione hydrolase-like"/>
    <property type="match status" value="1"/>
</dbReference>
<protein>
    <submittedName>
        <fullName evidence="2">MBL fold metallo-hydrolase</fullName>
    </submittedName>
</protein>
<comment type="caution">
    <text evidence="2">The sequence shown here is derived from an EMBL/GenBank/DDBJ whole genome shotgun (WGS) entry which is preliminary data.</text>
</comment>
<dbReference type="RefSeq" id="WP_323576022.1">
    <property type="nucleotide sequence ID" value="NZ_JAYGJQ010000001.1"/>
</dbReference>
<sequence length="272" mass="30977">MNKSLNKTKITALGTGTSTGIPQVGCSCLVCSSLDHRDQRMRSSIFIETKNGKNILVDTSPDLRTQLLTNKISALDFVIITHDHADHLHGIDDIRPFCFGPPMREIPVYTNETTKELMTEKFPYIFKKRDLPLIGGGIPLLNLEAVELEKNITLHGENFFFFNYPHGYGVTMGFIHDEFAYIVDCFELPDHIVKILKEKKLKLLILDCLQRKPHKTHLTVEKSFHYIKEIAPEKTGLIHIAHDLSHSVLLDLAKKEFGDAVFPLYDGQKLFY</sequence>
<evidence type="ECO:0000259" key="1">
    <source>
        <dbReference type="SMART" id="SM00849"/>
    </source>
</evidence>
<dbReference type="PROSITE" id="PS51257">
    <property type="entry name" value="PROKAR_LIPOPROTEIN"/>
    <property type="match status" value="1"/>
</dbReference>
<dbReference type="CDD" id="cd16279">
    <property type="entry name" value="metallo-hydrolase-like_MBL-fold"/>
    <property type="match status" value="1"/>
</dbReference>
<evidence type="ECO:0000313" key="2">
    <source>
        <dbReference type="EMBL" id="MEA9356331.1"/>
    </source>
</evidence>
<dbReference type="InterPro" id="IPR001279">
    <property type="entry name" value="Metallo-B-lactamas"/>
</dbReference>
<reference evidence="2 3" key="1">
    <citation type="submission" date="2023-11" db="EMBL/GenBank/DDBJ databases">
        <title>A Novel Polar Bacteriovorax (B. antarcticus) Isolated from the Biocrust in Antarctica.</title>
        <authorList>
            <person name="Mun W."/>
            <person name="Choi S.Y."/>
            <person name="Mitchell R.J."/>
        </authorList>
    </citation>
    <scope>NUCLEOTIDE SEQUENCE [LARGE SCALE GENOMIC DNA]</scope>
    <source>
        <strain evidence="2 3">PP10</strain>
    </source>
</reference>
<dbReference type="Pfam" id="PF12706">
    <property type="entry name" value="Lactamase_B_2"/>
    <property type="match status" value="1"/>
</dbReference>
<dbReference type="SUPFAM" id="SSF56281">
    <property type="entry name" value="Metallo-hydrolase/oxidoreductase"/>
    <property type="match status" value="1"/>
</dbReference>
<dbReference type="PANTHER" id="PTHR42663:SF6">
    <property type="entry name" value="HYDROLASE C777.06C-RELATED"/>
    <property type="match status" value="1"/>
</dbReference>
<dbReference type="PANTHER" id="PTHR42663">
    <property type="entry name" value="HYDROLASE C777.06C-RELATED-RELATED"/>
    <property type="match status" value="1"/>
</dbReference>
<proteinExistence type="predicted"/>
<dbReference type="InterPro" id="IPR036866">
    <property type="entry name" value="RibonucZ/Hydroxyglut_hydro"/>
</dbReference>
<dbReference type="EMBL" id="JAYGJQ010000001">
    <property type="protein sequence ID" value="MEA9356331.1"/>
    <property type="molecule type" value="Genomic_DNA"/>
</dbReference>
<dbReference type="SMART" id="SM00849">
    <property type="entry name" value="Lactamase_B"/>
    <property type="match status" value="1"/>
</dbReference>
<gene>
    <name evidence="2" type="ORF">SHI21_08965</name>
</gene>
<name>A0ABU5VTF2_9BACT</name>
<dbReference type="Proteomes" id="UP001302274">
    <property type="component" value="Unassembled WGS sequence"/>
</dbReference>